<reference evidence="3 4" key="1">
    <citation type="submission" date="2020-08" db="EMBL/GenBank/DDBJ databases">
        <authorList>
            <person name="Kim C.M."/>
        </authorList>
    </citation>
    <scope>NUCLEOTIDE SEQUENCE [LARGE SCALE GENOMIC DNA]</scope>
    <source>
        <strain evidence="3 4">UL070</strain>
    </source>
</reference>
<sequence>MKVLHFYKTYYPDSVGGVEQVIFQIANGVADLGVSTDVLSLSSDATQQPVNLGSHTAYKAKLDLQVASTGFSLSVFRKFSALAKQADIIHYHFPWPFMDMVHLASRLNKPSLVTYHSDIVRQAFLLQLYRPLMNSFLKSVDSIVATSPNYLHSSPVLQQFRDKTQVIPIGLDKPAYPKPSQNTHDHWQQRFGERFFLFVGVLRYYKGLHILLEAMKGAPYKLVVIGAGPVEHELKAQATRDGLENVFFVGAVSDEDKVALLNLCYAVTFPSNLRSEAFGISLLEGAMYGKPMISSEIGTGTSYININNQTGLVVPPSDPLAFRQAMDHLWAHPELAQQMGREAENRYWEHFTAKRMAENYNDLYRQLLEQRNQNSSRDPALMS</sequence>
<accession>A0A7W4QBE5</accession>
<dbReference type="RefSeq" id="WP_183090378.1">
    <property type="nucleotide sequence ID" value="NZ_JACJUD010000006.1"/>
</dbReference>
<evidence type="ECO:0000259" key="2">
    <source>
        <dbReference type="Pfam" id="PF13439"/>
    </source>
</evidence>
<keyword evidence="4" id="KW-1185">Reference proteome</keyword>
<evidence type="ECO:0000259" key="1">
    <source>
        <dbReference type="Pfam" id="PF00534"/>
    </source>
</evidence>
<feature type="domain" description="Glycosyltransferase subfamily 4-like N-terminal" evidence="2">
    <location>
        <begin position="15"/>
        <end position="172"/>
    </location>
</feature>
<dbReference type="InterPro" id="IPR001296">
    <property type="entry name" value="Glyco_trans_1"/>
</dbReference>
<evidence type="ECO:0000313" key="3">
    <source>
        <dbReference type="EMBL" id="MBB2496847.1"/>
    </source>
</evidence>
<dbReference type="Gene3D" id="3.40.50.2000">
    <property type="entry name" value="Glycogen Phosphorylase B"/>
    <property type="match status" value="2"/>
</dbReference>
<dbReference type="Pfam" id="PF13439">
    <property type="entry name" value="Glyco_transf_4"/>
    <property type="match status" value="1"/>
</dbReference>
<dbReference type="EMBL" id="JACJUD010000006">
    <property type="protein sequence ID" value="MBB2496847.1"/>
    <property type="molecule type" value="Genomic_DNA"/>
</dbReference>
<proteinExistence type="predicted"/>
<dbReference type="SUPFAM" id="SSF53756">
    <property type="entry name" value="UDP-Glycosyltransferase/glycogen phosphorylase"/>
    <property type="match status" value="1"/>
</dbReference>
<name>A0A7W4QBE5_9GAMM</name>
<keyword evidence="3" id="KW-0808">Transferase</keyword>
<protein>
    <submittedName>
        <fullName evidence="3">Glycosyltransferase family 4 protein</fullName>
    </submittedName>
</protein>
<dbReference type="Proteomes" id="UP000542720">
    <property type="component" value="Unassembled WGS sequence"/>
</dbReference>
<feature type="domain" description="Glycosyl transferase family 1" evidence="1">
    <location>
        <begin position="192"/>
        <end position="345"/>
    </location>
</feature>
<organism evidence="3 4">
    <name type="scientific">Aquipseudomonas ullengensis</name>
    <dbReference type="NCBI Taxonomy" id="2759166"/>
    <lineage>
        <taxon>Bacteria</taxon>
        <taxon>Pseudomonadati</taxon>
        <taxon>Pseudomonadota</taxon>
        <taxon>Gammaproteobacteria</taxon>
        <taxon>Pseudomonadales</taxon>
        <taxon>Pseudomonadaceae</taxon>
        <taxon>Aquipseudomonas</taxon>
    </lineage>
</organism>
<dbReference type="PANTHER" id="PTHR45947">
    <property type="entry name" value="SULFOQUINOVOSYL TRANSFERASE SQD2"/>
    <property type="match status" value="1"/>
</dbReference>
<gene>
    <name evidence="3" type="ORF">H3H51_17630</name>
</gene>
<dbReference type="AlphaFoldDB" id="A0A7W4QBE5"/>
<dbReference type="CDD" id="cd03795">
    <property type="entry name" value="GT4_WfcD-like"/>
    <property type="match status" value="1"/>
</dbReference>
<evidence type="ECO:0000313" key="4">
    <source>
        <dbReference type="Proteomes" id="UP000542720"/>
    </source>
</evidence>
<comment type="caution">
    <text evidence="3">The sequence shown here is derived from an EMBL/GenBank/DDBJ whole genome shotgun (WGS) entry which is preliminary data.</text>
</comment>
<dbReference type="GO" id="GO:0016757">
    <property type="term" value="F:glycosyltransferase activity"/>
    <property type="evidence" value="ECO:0007669"/>
    <property type="project" value="InterPro"/>
</dbReference>
<dbReference type="PANTHER" id="PTHR45947:SF3">
    <property type="entry name" value="SULFOQUINOVOSYL TRANSFERASE SQD2"/>
    <property type="match status" value="1"/>
</dbReference>
<dbReference type="Pfam" id="PF00534">
    <property type="entry name" value="Glycos_transf_1"/>
    <property type="match status" value="1"/>
</dbReference>
<dbReference type="InterPro" id="IPR050194">
    <property type="entry name" value="Glycosyltransferase_grp1"/>
</dbReference>
<dbReference type="InterPro" id="IPR028098">
    <property type="entry name" value="Glyco_trans_4-like_N"/>
</dbReference>